<sequence>MIISKTFSLFNGTSVTLALAGIDKIEDWEDFQSLMTSNTISENHEIFNFIEVY</sequence>
<protein>
    <submittedName>
        <fullName evidence="1">Uncharacterized protein</fullName>
    </submittedName>
</protein>
<evidence type="ECO:0000313" key="1">
    <source>
        <dbReference type="EMBL" id="ADY30928.1"/>
    </source>
</evidence>
<dbReference type="Proteomes" id="UP000007487">
    <property type="component" value="Chromosome"/>
</dbReference>
<organism evidence="1 2">
    <name type="scientific">Cellulophaga lytica (strain ATCC 23178 / DSM 7489 / JCM 8516 / NBRC 14961 / NCIMB 1423 / VKM B-1433 / Cy l20)</name>
    <dbReference type="NCBI Taxonomy" id="867900"/>
    <lineage>
        <taxon>Bacteria</taxon>
        <taxon>Pseudomonadati</taxon>
        <taxon>Bacteroidota</taxon>
        <taxon>Flavobacteriia</taxon>
        <taxon>Flavobacteriales</taxon>
        <taxon>Flavobacteriaceae</taxon>
        <taxon>Cellulophaga</taxon>
    </lineage>
</organism>
<name>F0RDX3_CELLC</name>
<accession>F0RDX3</accession>
<reference evidence="1 2" key="1">
    <citation type="journal article" date="2011" name="Stand. Genomic Sci.">
        <title>Complete genome sequence of Cellulophaga lytica type strain (LIM- 21).</title>
        <authorList>
            <person name="Pati A."/>
            <person name="Abt B."/>
            <person name="Teshima H."/>
            <person name="Nolan M."/>
            <person name="Lapidus A."/>
            <person name="Lucas S."/>
            <person name="Hammon N."/>
            <person name="Deshpande S."/>
            <person name="Cheng J.F."/>
            <person name="Tapia R."/>
            <person name="Han C."/>
            <person name="Goodwin L."/>
            <person name="Pitluck S."/>
            <person name="Liolios K."/>
            <person name="Pagani I."/>
            <person name="Mavromatis K."/>
            <person name="Ovchinikova G."/>
            <person name="Chen A."/>
            <person name="Palaniappan K."/>
            <person name="Land M."/>
            <person name="Hauser L."/>
            <person name="Jeffries C.D."/>
            <person name="Detter J.C."/>
            <person name="Brambilla E.M."/>
            <person name="Kannan K.P."/>
            <person name="Rohde M."/>
            <person name="Spring S."/>
            <person name="Goker M."/>
            <person name="Woyke T."/>
            <person name="Bristow J."/>
            <person name="Eisen J.A."/>
            <person name="Markowitz V."/>
            <person name="Hugenholtz P."/>
            <person name="Kyrpides N.C."/>
            <person name="Klenk H.P."/>
            <person name="Ivanova N."/>
        </authorList>
    </citation>
    <scope>NUCLEOTIDE SEQUENCE [LARGE SCALE GENOMIC DNA]</scope>
    <source>
        <strain evidence="2">ATCC 23178 / DSM 7489 / JCM 8516 / NBRC 14961 / NCIMB 1423 / VKM B-1433 / Cy l20</strain>
    </source>
</reference>
<gene>
    <name evidence="1" type="ordered locus">Celly_3111</name>
</gene>
<dbReference type="HOGENOM" id="CLU_3059823_0_0_10"/>
<dbReference type="RefSeq" id="WP_013622671.1">
    <property type="nucleotide sequence ID" value="NC_015167.1"/>
</dbReference>
<dbReference type="EMBL" id="CP002534">
    <property type="protein sequence ID" value="ADY30928.1"/>
    <property type="molecule type" value="Genomic_DNA"/>
</dbReference>
<proteinExistence type="predicted"/>
<keyword evidence="2" id="KW-1185">Reference proteome</keyword>
<evidence type="ECO:0000313" key="2">
    <source>
        <dbReference type="Proteomes" id="UP000007487"/>
    </source>
</evidence>
<dbReference type="AlphaFoldDB" id="F0RDX3"/>
<dbReference type="STRING" id="867900.Celly_3111"/>
<dbReference type="KEGG" id="cly:Celly_3111"/>